<dbReference type="Pfam" id="PF02743">
    <property type="entry name" value="dCache_1"/>
    <property type="match status" value="1"/>
</dbReference>
<evidence type="ECO:0000259" key="15">
    <source>
        <dbReference type="PROSITE" id="PS50109"/>
    </source>
</evidence>
<evidence type="ECO:0000256" key="1">
    <source>
        <dbReference type="ARBA" id="ARBA00000085"/>
    </source>
</evidence>
<dbReference type="SMART" id="SM00387">
    <property type="entry name" value="HATPase_c"/>
    <property type="match status" value="1"/>
</dbReference>
<keyword evidence="7 14" id="KW-0812">Transmembrane</keyword>
<dbReference type="PANTHER" id="PTHR43065:SF46">
    <property type="entry name" value="C4-DICARBOXYLATE TRANSPORT SENSOR PROTEIN DCTB"/>
    <property type="match status" value="1"/>
</dbReference>
<keyword evidence="17" id="KW-1185">Reference proteome</keyword>
<dbReference type="CDD" id="cd00075">
    <property type="entry name" value="HATPase"/>
    <property type="match status" value="1"/>
</dbReference>
<dbReference type="InterPro" id="IPR003594">
    <property type="entry name" value="HATPase_dom"/>
</dbReference>
<dbReference type="EMBL" id="QXFK01000018">
    <property type="protein sequence ID" value="RIV76951.1"/>
    <property type="molecule type" value="Genomic_DNA"/>
</dbReference>
<dbReference type="InterPro" id="IPR004358">
    <property type="entry name" value="Sig_transdc_His_kin-like_C"/>
</dbReference>
<dbReference type="AlphaFoldDB" id="A0A418NF85"/>
<keyword evidence="12" id="KW-0902">Two-component regulatory system</keyword>
<dbReference type="InterPro" id="IPR017055">
    <property type="entry name" value="Sig_transdc_His_kinase_DctB"/>
</dbReference>
<accession>A0A418NF85</accession>
<keyword evidence="4" id="KW-1003">Cell membrane</keyword>
<keyword evidence="13 14" id="KW-0472">Membrane</keyword>
<comment type="subcellular location">
    <subcellularLocation>
        <location evidence="2">Cell membrane</location>
        <topology evidence="2">Multi-pass membrane protein</topology>
    </subcellularLocation>
</comment>
<dbReference type="Proteomes" id="UP000285092">
    <property type="component" value="Unassembled WGS sequence"/>
</dbReference>
<dbReference type="PROSITE" id="PS50109">
    <property type="entry name" value="HIS_KIN"/>
    <property type="match status" value="1"/>
</dbReference>
<dbReference type="InterPro" id="IPR036890">
    <property type="entry name" value="HATPase_C_sf"/>
</dbReference>
<dbReference type="GO" id="GO:0000155">
    <property type="term" value="F:phosphorelay sensor kinase activity"/>
    <property type="evidence" value="ECO:0007669"/>
    <property type="project" value="InterPro"/>
</dbReference>
<comment type="catalytic activity">
    <reaction evidence="1">
        <text>ATP + protein L-histidine = ADP + protein N-phospho-L-histidine.</text>
        <dbReference type="EC" id="2.7.13.3"/>
    </reaction>
</comment>
<dbReference type="SMART" id="SM00388">
    <property type="entry name" value="HisKA"/>
    <property type="match status" value="1"/>
</dbReference>
<keyword evidence="9 16" id="KW-0418">Kinase</keyword>
<evidence type="ECO:0000256" key="4">
    <source>
        <dbReference type="ARBA" id="ARBA00022475"/>
    </source>
</evidence>
<dbReference type="Gene3D" id="1.10.287.130">
    <property type="match status" value="1"/>
</dbReference>
<gene>
    <name evidence="16" type="ORF">D2V04_12535</name>
</gene>
<keyword evidence="5" id="KW-0597">Phosphoprotein</keyword>
<dbReference type="EC" id="2.7.13.3" evidence="3"/>
<keyword evidence="6" id="KW-0808">Transferase</keyword>
<dbReference type="InterPro" id="IPR029151">
    <property type="entry name" value="Sensor-like_sf"/>
</dbReference>
<feature type="domain" description="Histidine kinase" evidence="15">
    <location>
        <begin position="356"/>
        <end position="565"/>
    </location>
</feature>
<dbReference type="InterPro" id="IPR005467">
    <property type="entry name" value="His_kinase_dom"/>
</dbReference>
<feature type="transmembrane region" description="Helical" evidence="14">
    <location>
        <begin position="17"/>
        <end position="35"/>
    </location>
</feature>
<name>A0A418NF85_9SPHN</name>
<evidence type="ECO:0000256" key="10">
    <source>
        <dbReference type="ARBA" id="ARBA00022840"/>
    </source>
</evidence>
<dbReference type="Pfam" id="PF02518">
    <property type="entry name" value="HATPase_c"/>
    <property type="match status" value="1"/>
</dbReference>
<evidence type="ECO:0000256" key="12">
    <source>
        <dbReference type="ARBA" id="ARBA00023012"/>
    </source>
</evidence>
<evidence type="ECO:0000256" key="13">
    <source>
        <dbReference type="ARBA" id="ARBA00023136"/>
    </source>
</evidence>
<dbReference type="CDD" id="cd00082">
    <property type="entry name" value="HisKA"/>
    <property type="match status" value="1"/>
</dbReference>
<feature type="transmembrane region" description="Helical" evidence="14">
    <location>
        <begin position="299"/>
        <end position="317"/>
    </location>
</feature>
<organism evidence="16 17">
    <name type="scientific">Pelagerythrobacter aerophilus</name>
    <dbReference type="NCBI Taxonomy" id="2306995"/>
    <lineage>
        <taxon>Bacteria</taxon>
        <taxon>Pseudomonadati</taxon>
        <taxon>Pseudomonadota</taxon>
        <taxon>Alphaproteobacteria</taxon>
        <taxon>Sphingomonadales</taxon>
        <taxon>Erythrobacteraceae</taxon>
        <taxon>Pelagerythrobacter</taxon>
    </lineage>
</organism>
<dbReference type="InterPro" id="IPR003661">
    <property type="entry name" value="HisK_dim/P_dom"/>
</dbReference>
<dbReference type="Gene3D" id="6.10.250.3020">
    <property type="match status" value="1"/>
</dbReference>
<dbReference type="GO" id="GO:0005524">
    <property type="term" value="F:ATP binding"/>
    <property type="evidence" value="ECO:0007669"/>
    <property type="project" value="UniProtKB-KW"/>
</dbReference>
<evidence type="ECO:0000256" key="8">
    <source>
        <dbReference type="ARBA" id="ARBA00022741"/>
    </source>
</evidence>
<protein>
    <recommendedName>
        <fullName evidence="3">histidine kinase</fullName>
        <ecNumber evidence="3">2.7.13.3</ecNumber>
    </recommendedName>
</protein>
<reference evidence="16 17" key="1">
    <citation type="submission" date="2018-08" db="EMBL/GenBank/DDBJ databases">
        <title>Altererythrobacter sp.Ery1 and Ery12, the genome sequencing of novel strains in genus Alterythrobacter.</title>
        <authorList>
            <person name="Cheng H."/>
            <person name="Wu Y.-H."/>
            <person name="Fang C."/>
            <person name="Xu X.-W."/>
        </authorList>
    </citation>
    <scope>NUCLEOTIDE SEQUENCE [LARGE SCALE GENOMIC DNA]</scope>
    <source>
        <strain evidence="16 17">Ery1</strain>
    </source>
</reference>
<dbReference type="InterPro" id="IPR036097">
    <property type="entry name" value="HisK_dim/P_sf"/>
</dbReference>
<evidence type="ECO:0000256" key="2">
    <source>
        <dbReference type="ARBA" id="ARBA00004651"/>
    </source>
</evidence>
<keyword evidence="10" id="KW-0067">ATP-binding</keyword>
<evidence type="ECO:0000256" key="7">
    <source>
        <dbReference type="ARBA" id="ARBA00022692"/>
    </source>
</evidence>
<evidence type="ECO:0000256" key="5">
    <source>
        <dbReference type="ARBA" id="ARBA00022553"/>
    </source>
</evidence>
<dbReference type="SUPFAM" id="SSF47384">
    <property type="entry name" value="Homodimeric domain of signal transducing histidine kinase"/>
    <property type="match status" value="1"/>
</dbReference>
<dbReference type="Gene3D" id="3.30.450.20">
    <property type="entry name" value="PAS domain"/>
    <property type="match status" value="2"/>
</dbReference>
<evidence type="ECO:0000256" key="14">
    <source>
        <dbReference type="SAM" id="Phobius"/>
    </source>
</evidence>
<evidence type="ECO:0000256" key="6">
    <source>
        <dbReference type="ARBA" id="ARBA00022679"/>
    </source>
</evidence>
<dbReference type="PANTHER" id="PTHR43065">
    <property type="entry name" value="SENSOR HISTIDINE KINASE"/>
    <property type="match status" value="1"/>
</dbReference>
<evidence type="ECO:0000313" key="17">
    <source>
        <dbReference type="Proteomes" id="UP000285092"/>
    </source>
</evidence>
<sequence length="565" mass="61092">MDVVQMIRSVSRPRRRLMLIVVLGLAFLAAAWWAIDRAARLTATDAAAEAARNEAEIMSAGLQSELDKFSLLPLVLAEDPQVRALLAGSTPQAPTLSRRLEDLARQTDAAAIYLMDAQGVTLSASNWRLPTSFVGSDYSFRTYFRDAMKTGSATQFALGTVSREPGLYIAQRVMQGGRPVGVVATKVEFDRLEAQWGAASEGVFVTDRDGVILLASNDAWRFRATDMQRASTRDHALDRQQFGIARLEPFELSERHGGGGLVAAPLLDTEQPIALDGWVLHLLVDPSQRIAASVATGRLYLLLALASVGGLIGLAFYSRRRREKRAEAVLAARTQTLREQLNQANRLATLGQISAGVGHEINQPVAAVRVFAENGDRLIAAGKAEDARGNFARIIELTERIGRITSELRRFSRRDAPEPRVFSLADAVDGALLLLRDRLDGARVALSMPDAAALSVRVRAEPVRLEQVLVNLLQNALDAVGGSGSVTLSVRTDEAFCFLAVQDDGPGFDTEASQLLFQPFATTKPGGLGLGLVISRDIMRDLGGDLTLEESGRGGATFVMKIPRA</sequence>
<dbReference type="InterPro" id="IPR033479">
    <property type="entry name" value="dCache_1"/>
</dbReference>
<evidence type="ECO:0000256" key="3">
    <source>
        <dbReference type="ARBA" id="ARBA00012438"/>
    </source>
</evidence>
<dbReference type="SUPFAM" id="SSF103190">
    <property type="entry name" value="Sensory domain-like"/>
    <property type="match status" value="1"/>
</dbReference>
<keyword evidence="11 14" id="KW-1133">Transmembrane helix</keyword>
<dbReference type="Pfam" id="PF00512">
    <property type="entry name" value="HisKA"/>
    <property type="match status" value="1"/>
</dbReference>
<evidence type="ECO:0000256" key="11">
    <source>
        <dbReference type="ARBA" id="ARBA00022989"/>
    </source>
</evidence>
<dbReference type="PIRSF" id="PIRSF036431">
    <property type="entry name" value="STHK_DctB"/>
    <property type="match status" value="1"/>
</dbReference>
<dbReference type="SUPFAM" id="SSF55874">
    <property type="entry name" value="ATPase domain of HSP90 chaperone/DNA topoisomerase II/histidine kinase"/>
    <property type="match status" value="1"/>
</dbReference>
<evidence type="ECO:0000256" key="9">
    <source>
        <dbReference type="ARBA" id="ARBA00022777"/>
    </source>
</evidence>
<dbReference type="Gene3D" id="3.30.565.10">
    <property type="entry name" value="Histidine kinase-like ATPase, C-terminal domain"/>
    <property type="match status" value="1"/>
</dbReference>
<comment type="caution">
    <text evidence="16">The sequence shown here is derived from an EMBL/GenBank/DDBJ whole genome shotgun (WGS) entry which is preliminary data.</text>
</comment>
<dbReference type="GO" id="GO:0005886">
    <property type="term" value="C:plasma membrane"/>
    <property type="evidence" value="ECO:0007669"/>
    <property type="project" value="UniProtKB-SubCell"/>
</dbReference>
<evidence type="ECO:0000313" key="16">
    <source>
        <dbReference type="EMBL" id="RIV76951.1"/>
    </source>
</evidence>
<keyword evidence="8" id="KW-0547">Nucleotide-binding</keyword>
<proteinExistence type="predicted"/>
<dbReference type="PRINTS" id="PR00344">
    <property type="entry name" value="BCTRLSENSOR"/>
</dbReference>